<protein>
    <submittedName>
        <fullName evidence="1">Uncharacterized protein</fullName>
    </submittedName>
</protein>
<dbReference type="AlphaFoldDB" id="A0A1W1EM61"/>
<organism evidence="1 2">
    <name type="scientific">Escherichia coli</name>
    <dbReference type="NCBI Taxonomy" id="562"/>
    <lineage>
        <taxon>Bacteria</taxon>
        <taxon>Pseudomonadati</taxon>
        <taxon>Pseudomonadota</taxon>
        <taxon>Gammaproteobacteria</taxon>
        <taxon>Enterobacterales</taxon>
        <taxon>Enterobacteriaceae</taxon>
        <taxon>Escherichia</taxon>
    </lineage>
</organism>
<evidence type="ECO:0000313" key="1">
    <source>
        <dbReference type="EMBL" id="SJK83422.1"/>
    </source>
</evidence>
<reference evidence="2" key="1">
    <citation type="submission" date="2017-01" db="EMBL/GenBank/DDBJ databases">
        <authorList>
            <person name="Joensson R."/>
        </authorList>
    </citation>
    <scope>NUCLEOTIDE SEQUENCE [LARGE SCALE GENOMIC DNA]</scope>
</reference>
<gene>
    <name evidence="1" type="ORF">BQ8769_40</name>
</gene>
<dbReference type="EMBL" id="LT719075">
    <property type="protein sequence ID" value="SJK83422.1"/>
    <property type="molecule type" value="Genomic_DNA"/>
</dbReference>
<accession>A0A1W1EM61</accession>
<sequence>MFCRIRDKQPGCAGIPAEVDISGLRLYRLPVIRSGDSLTFILNKKHGRLLFSFPGRDGHTITSSIITALTVTPSDKIMPLSSLP</sequence>
<name>A0A1W1EM61_ECOLX</name>
<evidence type="ECO:0000313" key="2">
    <source>
        <dbReference type="Proteomes" id="UP000245997"/>
    </source>
</evidence>
<proteinExistence type="predicted"/>
<dbReference type="Proteomes" id="UP000245997">
    <property type="component" value="Plasmid pAA"/>
</dbReference>